<feature type="region of interest" description="Disordered" evidence="1">
    <location>
        <begin position="1"/>
        <end position="33"/>
    </location>
</feature>
<evidence type="ECO:0000256" key="1">
    <source>
        <dbReference type="SAM" id="MobiDB-lite"/>
    </source>
</evidence>
<gene>
    <name evidence="2" type="ORF">N4261_22985</name>
</gene>
<dbReference type="RefSeq" id="WP_261757561.1">
    <property type="nucleotide sequence ID" value="NZ_CP104562.2"/>
</dbReference>
<reference evidence="2" key="1">
    <citation type="submission" date="2022-10" db="EMBL/GenBank/DDBJ databases">
        <title>Characterization and whole genome sequencing of a new Roseateles species, isolated from fresh water.</title>
        <authorList>
            <person name="Guliayeva D.Y."/>
            <person name="Akhremchuk A.E."/>
            <person name="Sikolenko M.A."/>
            <person name="Valentovich L.N."/>
            <person name="Sidarenka A.V."/>
        </authorList>
    </citation>
    <scope>NUCLEOTIDE SEQUENCE</scope>
    <source>
        <strain evidence="2">BIM B-1768</strain>
    </source>
</reference>
<keyword evidence="3" id="KW-1185">Reference proteome</keyword>
<proteinExistence type="predicted"/>
<dbReference type="EMBL" id="CP104562">
    <property type="protein sequence ID" value="UXH77806.1"/>
    <property type="molecule type" value="Genomic_DNA"/>
</dbReference>
<name>A0ABY6AX91_9BURK</name>
<feature type="compositionally biased region" description="Low complexity" evidence="1">
    <location>
        <begin position="16"/>
        <end position="33"/>
    </location>
</feature>
<dbReference type="Proteomes" id="UP001064933">
    <property type="component" value="Chromosome"/>
</dbReference>
<evidence type="ECO:0000313" key="3">
    <source>
        <dbReference type="Proteomes" id="UP001064933"/>
    </source>
</evidence>
<protein>
    <submittedName>
        <fullName evidence="2">Uncharacterized protein</fullName>
    </submittedName>
</protein>
<evidence type="ECO:0000313" key="2">
    <source>
        <dbReference type="EMBL" id="UXH77806.1"/>
    </source>
</evidence>
<organism evidence="2 3">
    <name type="scientific">Roseateles amylovorans</name>
    <dbReference type="NCBI Taxonomy" id="2978473"/>
    <lineage>
        <taxon>Bacteria</taxon>
        <taxon>Pseudomonadati</taxon>
        <taxon>Pseudomonadota</taxon>
        <taxon>Betaproteobacteria</taxon>
        <taxon>Burkholderiales</taxon>
        <taxon>Sphaerotilaceae</taxon>
        <taxon>Roseateles</taxon>
    </lineage>
</organism>
<accession>A0ABY6AX91</accession>
<sequence length="341" mass="37351">MTKDTPRQRRPQPMERASAPARAGAPPALGARSVAQSAGAASVQAAVEHSPQVASLAQLQRMVEASPRMHAQAHLQRALQDSSRVMQRVAHGSGVVQRDKTLALGFSELKNDVYGADFQNNQPHSTDNHLSTFRTKTGAVGPEALGFNQQADPGGQIQPQFTAGIKAAMASATKICQNLAGFTQDQINFAYQHKPELTGPEIALLQSHWDGAQRMIGGHIVNTNITGQDGNEWFAMKDLKTRPAWDPAGHDPTPHPQAWPVSRALISVWELSHHLHNQDLFNKTEFFYFDGKVNTQLDKANLVNYSIQLNVLELMTNDQLGVVPPETGLGKMVKFFKSLFE</sequence>